<proteinExistence type="predicted"/>
<protein>
    <submittedName>
        <fullName evidence="2">Uncharacterized protein</fullName>
    </submittedName>
</protein>
<organism evidence="2 3">
    <name type="scientific">Saccharopolyspora erythraea</name>
    <name type="common">Streptomyces erythraeus</name>
    <dbReference type="NCBI Taxonomy" id="1836"/>
    <lineage>
        <taxon>Bacteria</taxon>
        <taxon>Bacillati</taxon>
        <taxon>Actinomycetota</taxon>
        <taxon>Actinomycetes</taxon>
        <taxon>Pseudonocardiales</taxon>
        <taxon>Pseudonocardiaceae</taxon>
        <taxon>Saccharopolyspora</taxon>
    </lineage>
</organism>
<evidence type="ECO:0000313" key="3">
    <source>
        <dbReference type="Proteomes" id="UP001500729"/>
    </source>
</evidence>
<evidence type="ECO:0000256" key="1">
    <source>
        <dbReference type="SAM" id="MobiDB-lite"/>
    </source>
</evidence>
<dbReference type="EMBL" id="BAAAGS010000009">
    <property type="protein sequence ID" value="GAA0520639.1"/>
    <property type="molecule type" value="Genomic_DNA"/>
</dbReference>
<reference evidence="2 3" key="1">
    <citation type="journal article" date="2019" name="Int. J. Syst. Evol. Microbiol.">
        <title>The Global Catalogue of Microorganisms (GCM) 10K type strain sequencing project: providing services to taxonomists for standard genome sequencing and annotation.</title>
        <authorList>
            <consortium name="The Broad Institute Genomics Platform"/>
            <consortium name="The Broad Institute Genome Sequencing Center for Infectious Disease"/>
            <person name="Wu L."/>
            <person name="Ma J."/>
        </authorList>
    </citation>
    <scope>NUCLEOTIDE SEQUENCE [LARGE SCALE GENOMIC DNA]</scope>
    <source>
        <strain evidence="2 3">JCM 10303</strain>
    </source>
</reference>
<keyword evidence="3" id="KW-1185">Reference proteome</keyword>
<accession>A0ABN1CLL1</accession>
<dbReference type="Proteomes" id="UP001500729">
    <property type="component" value="Unassembled WGS sequence"/>
</dbReference>
<name>A0ABN1CLL1_SACER</name>
<evidence type="ECO:0000313" key="2">
    <source>
        <dbReference type="EMBL" id="GAA0520639.1"/>
    </source>
</evidence>
<comment type="caution">
    <text evidence="2">The sequence shown here is derived from an EMBL/GenBank/DDBJ whole genome shotgun (WGS) entry which is preliminary data.</text>
</comment>
<sequence>MTTIGLYSAARTAGNDDEVGVVAPGLAGLPGEHVGRAGTEVGQFGEVDDDGAQTGTQAVDE</sequence>
<gene>
    <name evidence="2" type="ORF">GCM10009533_19730</name>
</gene>
<feature type="region of interest" description="Disordered" evidence="1">
    <location>
        <begin position="41"/>
        <end position="61"/>
    </location>
</feature>